<keyword evidence="4 8" id="KW-0812">Transmembrane</keyword>
<feature type="transmembrane region" description="Helical" evidence="8">
    <location>
        <begin position="96"/>
        <end position="120"/>
    </location>
</feature>
<dbReference type="GO" id="GO:1902201">
    <property type="term" value="P:negative regulation of bacterial-type flagellum-dependent cell motility"/>
    <property type="evidence" value="ECO:0007669"/>
    <property type="project" value="TreeGrafter"/>
</dbReference>
<dbReference type="InterPro" id="IPR050469">
    <property type="entry name" value="Diguanylate_Cyclase"/>
</dbReference>
<reference evidence="10 11" key="1">
    <citation type="submission" date="2019-11" db="EMBL/GenBank/DDBJ databases">
        <title>Draft Genome Sequences of Six Type Strains of the Genus Massilia.</title>
        <authorList>
            <person name="Miess H."/>
            <person name="Frediansyah A."/>
            <person name="Goeker M."/>
            <person name="Gross H."/>
        </authorList>
    </citation>
    <scope>NUCLEOTIDE SEQUENCE [LARGE SCALE GENOMIC DNA]</scope>
    <source>
        <strain evidence="10 11">DSM 17513</strain>
    </source>
</reference>
<dbReference type="Pfam" id="PF00990">
    <property type="entry name" value="GGDEF"/>
    <property type="match status" value="1"/>
</dbReference>
<dbReference type="InterPro" id="IPR033479">
    <property type="entry name" value="dCache_1"/>
</dbReference>
<comment type="subcellular location">
    <subcellularLocation>
        <location evidence="1">Cell membrane</location>
        <topology evidence="1">Multi-pass membrane protein</topology>
    </subcellularLocation>
</comment>
<dbReference type="CDD" id="cd12914">
    <property type="entry name" value="PDC1_DGC_like"/>
    <property type="match status" value="1"/>
</dbReference>
<feature type="transmembrane region" description="Helical" evidence="8">
    <location>
        <begin position="368"/>
        <end position="390"/>
    </location>
</feature>
<dbReference type="PROSITE" id="PS50887">
    <property type="entry name" value="GGDEF"/>
    <property type="match status" value="1"/>
</dbReference>
<accession>A0A6I3XTP9</accession>
<dbReference type="OrthoDB" id="9813903at2"/>
<organism evidence="10 11">
    <name type="scientific">Pseudoduganella dura</name>
    <dbReference type="NCBI Taxonomy" id="321982"/>
    <lineage>
        <taxon>Bacteria</taxon>
        <taxon>Pseudomonadati</taxon>
        <taxon>Pseudomonadota</taxon>
        <taxon>Betaproteobacteria</taxon>
        <taxon>Burkholderiales</taxon>
        <taxon>Oxalobacteraceae</taxon>
        <taxon>Telluria group</taxon>
        <taxon>Pseudoduganella</taxon>
    </lineage>
</organism>
<evidence type="ECO:0000256" key="2">
    <source>
        <dbReference type="ARBA" id="ARBA00012528"/>
    </source>
</evidence>
<dbReference type="EMBL" id="WNWM01000002">
    <property type="protein sequence ID" value="MUI15898.1"/>
    <property type="molecule type" value="Genomic_DNA"/>
</dbReference>
<dbReference type="Gene3D" id="3.30.450.20">
    <property type="entry name" value="PAS domain"/>
    <property type="match status" value="2"/>
</dbReference>
<gene>
    <name evidence="10" type="ORF">GJV26_26060</name>
</gene>
<evidence type="ECO:0000256" key="8">
    <source>
        <dbReference type="SAM" id="Phobius"/>
    </source>
</evidence>
<evidence type="ECO:0000256" key="7">
    <source>
        <dbReference type="ARBA" id="ARBA00034247"/>
    </source>
</evidence>
<dbReference type="FunFam" id="3.30.70.270:FF:000001">
    <property type="entry name" value="Diguanylate cyclase domain protein"/>
    <property type="match status" value="1"/>
</dbReference>
<keyword evidence="5 8" id="KW-1133">Transmembrane helix</keyword>
<evidence type="ECO:0000256" key="5">
    <source>
        <dbReference type="ARBA" id="ARBA00022989"/>
    </source>
</evidence>
<dbReference type="NCBIfam" id="TIGR00254">
    <property type="entry name" value="GGDEF"/>
    <property type="match status" value="1"/>
</dbReference>
<comment type="caution">
    <text evidence="10">The sequence shown here is derived from an EMBL/GenBank/DDBJ whole genome shotgun (WGS) entry which is preliminary data.</text>
</comment>
<dbReference type="InterPro" id="IPR000160">
    <property type="entry name" value="GGDEF_dom"/>
</dbReference>
<dbReference type="GO" id="GO:0052621">
    <property type="term" value="F:diguanylate cyclase activity"/>
    <property type="evidence" value="ECO:0007669"/>
    <property type="project" value="UniProtKB-EC"/>
</dbReference>
<proteinExistence type="predicted"/>
<dbReference type="SMART" id="SM00267">
    <property type="entry name" value="GGDEF"/>
    <property type="match status" value="1"/>
</dbReference>
<name>A0A6I3XTP9_9BURK</name>
<evidence type="ECO:0000256" key="3">
    <source>
        <dbReference type="ARBA" id="ARBA00022475"/>
    </source>
</evidence>
<evidence type="ECO:0000259" key="9">
    <source>
        <dbReference type="PROSITE" id="PS50887"/>
    </source>
</evidence>
<dbReference type="Pfam" id="PF02743">
    <property type="entry name" value="dCache_1"/>
    <property type="match status" value="1"/>
</dbReference>
<protein>
    <recommendedName>
        <fullName evidence="2">diguanylate cyclase</fullName>
        <ecNumber evidence="2">2.7.7.65</ecNumber>
    </recommendedName>
</protein>
<dbReference type="GO" id="GO:0043709">
    <property type="term" value="P:cell adhesion involved in single-species biofilm formation"/>
    <property type="evidence" value="ECO:0007669"/>
    <property type="project" value="TreeGrafter"/>
</dbReference>
<evidence type="ECO:0000256" key="1">
    <source>
        <dbReference type="ARBA" id="ARBA00004651"/>
    </source>
</evidence>
<evidence type="ECO:0000313" key="11">
    <source>
        <dbReference type="Proteomes" id="UP000431684"/>
    </source>
</evidence>
<dbReference type="AlphaFoldDB" id="A0A6I3XTP9"/>
<evidence type="ECO:0000256" key="6">
    <source>
        <dbReference type="ARBA" id="ARBA00023136"/>
    </source>
</evidence>
<dbReference type="PANTHER" id="PTHR45138">
    <property type="entry name" value="REGULATORY COMPONENTS OF SENSORY TRANSDUCTION SYSTEM"/>
    <property type="match status" value="1"/>
</dbReference>
<dbReference type="SUPFAM" id="SSF55073">
    <property type="entry name" value="Nucleotide cyclase"/>
    <property type="match status" value="1"/>
</dbReference>
<dbReference type="CDD" id="cd12915">
    <property type="entry name" value="PDC2_DGC_like"/>
    <property type="match status" value="1"/>
</dbReference>
<keyword evidence="6 8" id="KW-0472">Membrane</keyword>
<comment type="catalytic activity">
    <reaction evidence="7">
        <text>2 GTP = 3',3'-c-di-GMP + 2 diphosphate</text>
        <dbReference type="Rhea" id="RHEA:24898"/>
        <dbReference type="ChEBI" id="CHEBI:33019"/>
        <dbReference type="ChEBI" id="CHEBI:37565"/>
        <dbReference type="ChEBI" id="CHEBI:58805"/>
        <dbReference type="EC" id="2.7.7.65"/>
    </reaction>
</comment>
<dbReference type="Gene3D" id="3.30.70.270">
    <property type="match status" value="1"/>
</dbReference>
<keyword evidence="11" id="KW-1185">Reference proteome</keyword>
<dbReference type="PANTHER" id="PTHR45138:SF9">
    <property type="entry name" value="DIGUANYLATE CYCLASE DGCM-RELATED"/>
    <property type="match status" value="1"/>
</dbReference>
<dbReference type="GO" id="GO:0005886">
    <property type="term" value="C:plasma membrane"/>
    <property type="evidence" value="ECO:0007669"/>
    <property type="project" value="UniProtKB-SubCell"/>
</dbReference>
<dbReference type="InterPro" id="IPR043128">
    <property type="entry name" value="Rev_trsase/Diguanyl_cyclase"/>
</dbReference>
<dbReference type="CDD" id="cd01949">
    <property type="entry name" value="GGDEF"/>
    <property type="match status" value="1"/>
</dbReference>
<dbReference type="EC" id="2.7.7.65" evidence="2"/>
<evidence type="ECO:0000256" key="4">
    <source>
        <dbReference type="ARBA" id="ARBA00022692"/>
    </source>
</evidence>
<feature type="domain" description="GGDEF" evidence="9">
    <location>
        <begin position="455"/>
        <end position="593"/>
    </location>
</feature>
<dbReference type="InterPro" id="IPR029787">
    <property type="entry name" value="Nucleotide_cyclase"/>
</dbReference>
<dbReference type="Proteomes" id="UP000431684">
    <property type="component" value="Unassembled WGS sequence"/>
</dbReference>
<keyword evidence="3" id="KW-1003">Cell membrane</keyword>
<evidence type="ECO:0000313" key="10">
    <source>
        <dbReference type="EMBL" id="MUI15898.1"/>
    </source>
</evidence>
<sequence>MFVELAARGAAGNATLPDRARFQSPNVVIERKFHCVHTPPAPWWHNLGNAHAAASQRTFFLSLHTDQPPPAHHVDNHPDDHLDSRTGRLGASRHPVIRLVILTTTLACSLLIGFSAWFIWSARQTQIHQADVAISNVARMVGAQVESAMKAATIALADVAERARYDTAEPGARERLQRHLAELDRTTPELHGLFVYGADGSWLATSLDRQVDGNNYDRAYFQHHRRQAGSAVHVGAPVKSRSTGVWIIPVSRGIYRADGTFAGVALVTLQINFFERIYDELDIGRTGTVLLMLSDGTVVYRRPFDEKLIGTDLSKGNIFKELQKTRAGSAFLHARVDKVVRLYSFRHLDTFPFLVAVGRTKDELLSSWLRSSILIGSAAVLISAVFILFANRLVRQIRIRDALDHRLRMYSEELESHNVGLRVLAHTDKLTGLANRRRFDELLELELKRAQRGRTPISLLLLDLDYFKQFNDSYGHLAGDACLQRAASVLSGQVARAGDVAARYGGEEFAVIMPNTDQAGAFAVAERIRAGIQALRIPHRHSPAQVVTASFGVATLQPGGDGPVTAGDIIECADRHLYSAKQNGRNQVSTGTHDDATLP</sequence>